<evidence type="ECO:0000256" key="1">
    <source>
        <dbReference type="SAM" id="MobiDB-lite"/>
    </source>
</evidence>
<feature type="domain" description="DUF4232" evidence="3">
    <location>
        <begin position="88"/>
        <end position="213"/>
    </location>
</feature>
<evidence type="ECO:0000313" key="4">
    <source>
        <dbReference type="EMBL" id="MFF0543710.1"/>
    </source>
</evidence>
<dbReference type="Proteomes" id="UP001601444">
    <property type="component" value="Unassembled WGS sequence"/>
</dbReference>
<evidence type="ECO:0000259" key="3">
    <source>
        <dbReference type="Pfam" id="PF14016"/>
    </source>
</evidence>
<dbReference type="EMBL" id="JBIAMX010000006">
    <property type="protein sequence ID" value="MFF0543710.1"/>
    <property type="molecule type" value="Genomic_DNA"/>
</dbReference>
<feature type="chain" id="PRO_5046874048" evidence="2">
    <location>
        <begin position="24"/>
        <end position="222"/>
    </location>
</feature>
<keyword evidence="2" id="KW-0732">Signal</keyword>
<dbReference type="RefSeq" id="WP_387700337.1">
    <property type="nucleotide sequence ID" value="NZ_JBIAMX010000006.1"/>
</dbReference>
<gene>
    <name evidence="4" type="ORF">ACFYTF_12840</name>
</gene>
<protein>
    <submittedName>
        <fullName evidence="4">DUF4232 domain-containing protein</fullName>
    </submittedName>
</protein>
<evidence type="ECO:0000313" key="5">
    <source>
        <dbReference type="Proteomes" id="UP001601444"/>
    </source>
</evidence>
<feature type="region of interest" description="Disordered" evidence="1">
    <location>
        <begin position="24"/>
        <end position="88"/>
    </location>
</feature>
<feature type="compositionally biased region" description="Pro residues" evidence="1">
    <location>
        <begin position="55"/>
        <end position="69"/>
    </location>
</feature>
<proteinExistence type="predicted"/>
<dbReference type="InterPro" id="IPR025326">
    <property type="entry name" value="DUF4232"/>
</dbReference>
<organism evidence="4 5">
    <name type="scientific">Nocardia thailandica</name>
    <dbReference type="NCBI Taxonomy" id="257275"/>
    <lineage>
        <taxon>Bacteria</taxon>
        <taxon>Bacillati</taxon>
        <taxon>Actinomycetota</taxon>
        <taxon>Actinomycetes</taxon>
        <taxon>Mycobacteriales</taxon>
        <taxon>Nocardiaceae</taxon>
        <taxon>Nocardia</taxon>
    </lineage>
</organism>
<feature type="compositionally biased region" description="Low complexity" evidence="1">
    <location>
        <begin position="70"/>
        <end position="87"/>
    </location>
</feature>
<feature type="signal peptide" evidence="2">
    <location>
        <begin position="1"/>
        <end position="23"/>
    </location>
</feature>
<accession>A0ABW6PMU0</accession>
<reference evidence="4 5" key="1">
    <citation type="submission" date="2024-10" db="EMBL/GenBank/DDBJ databases">
        <title>The Natural Products Discovery Center: Release of the First 8490 Sequenced Strains for Exploring Actinobacteria Biosynthetic Diversity.</title>
        <authorList>
            <person name="Kalkreuter E."/>
            <person name="Kautsar S.A."/>
            <person name="Yang D."/>
            <person name="Bader C.D."/>
            <person name="Teijaro C.N."/>
            <person name="Fluegel L."/>
            <person name="Davis C.M."/>
            <person name="Simpson J.R."/>
            <person name="Lauterbach L."/>
            <person name="Steele A.D."/>
            <person name="Gui C."/>
            <person name="Meng S."/>
            <person name="Li G."/>
            <person name="Viehrig K."/>
            <person name="Ye F."/>
            <person name="Su P."/>
            <person name="Kiefer A.F."/>
            <person name="Nichols A."/>
            <person name="Cepeda A.J."/>
            <person name="Yan W."/>
            <person name="Fan B."/>
            <person name="Jiang Y."/>
            <person name="Adhikari A."/>
            <person name="Zheng C.-J."/>
            <person name="Schuster L."/>
            <person name="Cowan T.M."/>
            <person name="Smanski M.J."/>
            <person name="Chevrette M.G."/>
            <person name="De Carvalho L.P.S."/>
            <person name="Shen B."/>
        </authorList>
    </citation>
    <scope>NUCLEOTIDE SEQUENCE [LARGE SCALE GENOMIC DNA]</scope>
    <source>
        <strain evidence="4 5">NPDC004045</strain>
    </source>
</reference>
<evidence type="ECO:0000256" key="2">
    <source>
        <dbReference type="SAM" id="SignalP"/>
    </source>
</evidence>
<feature type="compositionally biased region" description="Low complexity" evidence="1">
    <location>
        <begin position="24"/>
        <end position="37"/>
    </location>
</feature>
<dbReference type="Pfam" id="PF14016">
    <property type="entry name" value="DUF4232"/>
    <property type="match status" value="1"/>
</dbReference>
<comment type="caution">
    <text evidence="4">The sequence shown here is derived from an EMBL/GenBank/DDBJ whole genome shotgun (WGS) entry which is preliminary data.</text>
</comment>
<sequence length="222" mass="21433">MTRGSVIVAAAVCVALAALPACDSTTPGTAAPAGRGAVSEPPPGPAVATTRPLTPAAPAPPGVPPPPTTPVTAAPPTTPATDAGTPACRDGQVIVGAEPMGAAAGHQGVRLTFGLVGASAPCTLTGYPGVDATGHGQVSASRTPRGYLGGLPAGEDRAPTVLLTQDRAAEAIVEGTAVGSADQGCPVYTALLVTPPNTTETTTHPVALTACALQVHPVRAAG</sequence>
<keyword evidence="5" id="KW-1185">Reference proteome</keyword>
<name>A0ABW6PMU0_9NOCA</name>